<keyword evidence="8" id="KW-1185">Reference proteome</keyword>
<evidence type="ECO:0000256" key="4">
    <source>
        <dbReference type="ARBA" id="ARBA00023136"/>
    </source>
</evidence>
<evidence type="ECO:0000313" key="8">
    <source>
        <dbReference type="Proteomes" id="UP000278143"/>
    </source>
</evidence>
<protein>
    <recommendedName>
        <fullName evidence="6">Fatty acid hydroxylase domain-containing protein</fullName>
    </recommendedName>
</protein>
<feature type="transmembrane region" description="Helical" evidence="5">
    <location>
        <begin position="55"/>
        <end position="77"/>
    </location>
</feature>
<dbReference type="InterPro" id="IPR050307">
    <property type="entry name" value="Sterol_Desaturase_Related"/>
</dbReference>
<dbReference type="GO" id="GO:0008610">
    <property type="term" value="P:lipid biosynthetic process"/>
    <property type="evidence" value="ECO:0007669"/>
    <property type="project" value="InterPro"/>
</dbReference>
<keyword evidence="3 5" id="KW-1133">Transmembrane helix</keyword>
<dbReference type="GO" id="GO:0016491">
    <property type="term" value="F:oxidoreductase activity"/>
    <property type="evidence" value="ECO:0007669"/>
    <property type="project" value="InterPro"/>
</dbReference>
<keyword evidence="4 5" id="KW-0472">Membrane</keyword>
<dbReference type="EMBL" id="KZ989172">
    <property type="protein sequence ID" value="RKP27658.1"/>
    <property type="molecule type" value="Genomic_DNA"/>
</dbReference>
<dbReference type="AlphaFoldDB" id="A0A4P9Z5C6"/>
<evidence type="ECO:0000313" key="7">
    <source>
        <dbReference type="EMBL" id="RKP27658.1"/>
    </source>
</evidence>
<comment type="subcellular location">
    <subcellularLocation>
        <location evidence="1">Membrane</location>
    </subcellularLocation>
</comment>
<dbReference type="Pfam" id="PF04116">
    <property type="entry name" value="FA_hydroxylase"/>
    <property type="match status" value="1"/>
</dbReference>
<evidence type="ECO:0000256" key="1">
    <source>
        <dbReference type="ARBA" id="ARBA00004370"/>
    </source>
</evidence>
<dbReference type="PANTHER" id="PTHR11863">
    <property type="entry name" value="STEROL DESATURASE"/>
    <property type="match status" value="1"/>
</dbReference>
<dbReference type="OrthoDB" id="408954at2759"/>
<organism evidence="7 8">
    <name type="scientific">Syncephalis pseudoplumigaleata</name>
    <dbReference type="NCBI Taxonomy" id="1712513"/>
    <lineage>
        <taxon>Eukaryota</taxon>
        <taxon>Fungi</taxon>
        <taxon>Fungi incertae sedis</taxon>
        <taxon>Zoopagomycota</taxon>
        <taxon>Zoopagomycotina</taxon>
        <taxon>Zoopagomycetes</taxon>
        <taxon>Zoopagales</taxon>
        <taxon>Piptocephalidaceae</taxon>
        <taxon>Syncephalis</taxon>
    </lineage>
</organism>
<evidence type="ECO:0000256" key="3">
    <source>
        <dbReference type="ARBA" id="ARBA00022989"/>
    </source>
</evidence>
<dbReference type="Proteomes" id="UP000278143">
    <property type="component" value="Unassembled WGS sequence"/>
</dbReference>
<dbReference type="InterPro" id="IPR006694">
    <property type="entry name" value="Fatty_acid_hydroxylase"/>
</dbReference>
<dbReference type="GO" id="GO:0005506">
    <property type="term" value="F:iron ion binding"/>
    <property type="evidence" value="ECO:0007669"/>
    <property type="project" value="InterPro"/>
</dbReference>
<evidence type="ECO:0000256" key="5">
    <source>
        <dbReference type="SAM" id="Phobius"/>
    </source>
</evidence>
<name>A0A4P9Z5C6_9FUNG</name>
<feature type="domain" description="Fatty acid hydroxylase" evidence="6">
    <location>
        <begin position="188"/>
        <end position="310"/>
    </location>
</feature>
<evidence type="ECO:0000259" key="6">
    <source>
        <dbReference type="Pfam" id="PF04116"/>
    </source>
</evidence>
<feature type="transmembrane region" description="Helical" evidence="5">
    <location>
        <begin position="182"/>
        <end position="200"/>
    </location>
</feature>
<gene>
    <name evidence="7" type="ORF">SYNPS1DRAFT_12346</name>
</gene>
<feature type="transmembrane region" description="Helical" evidence="5">
    <location>
        <begin position="220"/>
        <end position="238"/>
    </location>
</feature>
<evidence type="ECO:0000256" key="2">
    <source>
        <dbReference type="ARBA" id="ARBA00022692"/>
    </source>
</evidence>
<reference evidence="8" key="1">
    <citation type="journal article" date="2018" name="Nat. Microbiol.">
        <title>Leveraging single-cell genomics to expand the fungal tree of life.</title>
        <authorList>
            <person name="Ahrendt S.R."/>
            <person name="Quandt C.A."/>
            <person name="Ciobanu D."/>
            <person name="Clum A."/>
            <person name="Salamov A."/>
            <person name="Andreopoulos B."/>
            <person name="Cheng J.F."/>
            <person name="Woyke T."/>
            <person name="Pelin A."/>
            <person name="Henrissat B."/>
            <person name="Reynolds N.K."/>
            <person name="Benny G.L."/>
            <person name="Smith M.E."/>
            <person name="James T.Y."/>
            <person name="Grigoriev I.V."/>
        </authorList>
    </citation>
    <scope>NUCLEOTIDE SEQUENCE [LARGE SCALE GENOMIC DNA]</scope>
    <source>
        <strain evidence="8">Benny S71-1</strain>
    </source>
</reference>
<feature type="transmembrane region" description="Helical" evidence="5">
    <location>
        <begin position="136"/>
        <end position="162"/>
    </location>
</feature>
<dbReference type="GO" id="GO:0016020">
    <property type="term" value="C:membrane"/>
    <property type="evidence" value="ECO:0007669"/>
    <property type="project" value="UniProtKB-SubCell"/>
</dbReference>
<keyword evidence="2 5" id="KW-0812">Transmembrane</keyword>
<accession>A0A4P9Z5C6</accession>
<sequence>MVLVAQTIYTSLDNRHFLVSDAKSPLLPLSPIRSAPQARSNALSRLLSVIELNNIVSIAAWVAATVVPFHAIAVHVWPWCVQYPDAQLYLVGSAALILGVSAVYLGLLTLIDLGCMPQSWQCYRIQPQRQQPLAAYYYQILPVAAFNMLLLSPLALAASYYVIAQHQHRHLVAEPLPSLGEMLAGLLGCAAVLEVCFYYAHRALHHPCVYKYYHKMHHHFTAPVALAAFYLHPVDFLLTNAVPFLLGPVLLKLHVTTVWLWMTMALLMHVHLHSGWELPFLPTAMEHDYHHQNSNVNYGAFGILDALHNTQGRYVAYRDNWLSAASEAAAAAAASN</sequence>
<feature type="transmembrane region" description="Helical" evidence="5">
    <location>
        <begin position="89"/>
        <end position="115"/>
    </location>
</feature>
<proteinExistence type="predicted"/>